<feature type="compositionally biased region" description="Pro residues" evidence="1">
    <location>
        <begin position="1"/>
        <end position="26"/>
    </location>
</feature>
<proteinExistence type="predicted"/>
<name>A0A238FAH9_9BASI</name>
<protein>
    <submittedName>
        <fullName evidence="3">BQ2448_207 protein</fullName>
    </submittedName>
</protein>
<dbReference type="STRING" id="269621.A0A238FAH9"/>
<feature type="region of interest" description="Disordered" evidence="1">
    <location>
        <begin position="303"/>
        <end position="345"/>
    </location>
</feature>
<evidence type="ECO:0000313" key="4">
    <source>
        <dbReference type="Proteomes" id="UP000198372"/>
    </source>
</evidence>
<accession>A0A238FAH9</accession>
<evidence type="ECO:0000313" key="3">
    <source>
        <dbReference type="EMBL" id="SCV68086.1"/>
    </source>
</evidence>
<gene>
    <name evidence="3" type="ORF">BQ2448_207</name>
</gene>
<feature type="region of interest" description="Disordered" evidence="1">
    <location>
        <begin position="1"/>
        <end position="60"/>
    </location>
</feature>
<keyword evidence="4" id="KW-1185">Reference proteome</keyword>
<evidence type="ECO:0000256" key="1">
    <source>
        <dbReference type="SAM" id="MobiDB-lite"/>
    </source>
</evidence>
<dbReference type="OrthoDB" id="3366231at2759"/>
<dbReference type="EMBL" id="FMSP01000003">
    <property type="protein sequence ID" value="SCV68086.1"/>
    <property type="molecule type" value="Genomic_DNA"/>
</dbReference>
<reference evidence="4" key="1">
    <citation type="submission" date="2016-09" db="EMBL/GenBank/DDBJ databases">
        <authorList>
            <person name="Jeantristanb JTB J.-T."/>
            <person name="Ricardo R."/>
        </authorList>
    </citation>
    <scope>NUCLEOTIDE SEQUENCE [LARGE SCALE GENOMIC DNA]</scope>
</reference>
<evidence type="ECO:0000259" key="2">
    <source>
        <dbReference type="Pfam" id="PF14214"/>
    </source>
</evidence>
<dbReference type="AlphaFoldDB" id="A0A238FAH9"/>
<dbReference type="Proteomes" id="UP000198372">
    <property type="component" value="Unassembled WGS sequence"/>
</dbReference>
<dbReference type="InterPro" id="IPR025476">
    <property type="entry name" value="Helitron_helicase-like"/>
</dbReference>
<organism evidence="3 4">
    <name type="scientific">Microbotryum intermedium</name>
    <dbReference type="NCBI Taxonomy" id="269621"/>
    <lineage>
        <taxon>Eukaryota</taxon>
        <taxon>Fungi</taxon>
        <taxon>Dikarya</taxon>
        <taxon>Basidiomycota</taxon>
        <taxon>Pucciniomycotina</taxon>
        <taxon>Microbotryomycetes</taxon>
        <taxon>Microbotryales</taxon>
        <taxon>Microbotryaceae</taxon>
        <taxon>Microbotryum</taxon>
    </lineage>
</organism>
<dbReference type="PANTHER" id="PTHR10492">
    <property type="match status" value="1"/>
</dbReference>
<feature type="domain" description="Helitron helicase-like" evidence="2">
    <location>
        <begin position="352"/>
        <end position="535"/>
    </location>
</feature>
<sequence>MSRPVNPTPDSPSPQPPAPAPAPAPPDETIAARESRRHQQLPGNVPRPPQPPREPRPPRCVASRRARIALEPLPVGASVRHDHGPLDAEGVECGALRWSCEANGKGSFSACCSRARVHLPESPPPPDDYRALLDGLDHANARSYNNALAFTSLGGKFEQHKPANSDPPLFRVCGRLYHRIGYLLPRRDQAVAFAQTWLLDRAQQPATRMSAASGANLNRGILQRLETILRRSNLCAREFVVAAKSRAGWDVAKEVVLKLLPPGRRNPKNPRLADGTVAFPISALPLRYSLLFPSGADGFRDPIPLAGSDHAERAERRSRSQIDQDHDSPPVAPADGPRRGRGGSTKVSRSQWYAFYLHVRRGTYSIAHRLRHLFCEFVIDGWASAENDRLSYIANHQEEMRLTSRAAIEDAMARGIPAEQLGQSDILASTIASGPRNVSNDSTTRSVWSRATANRICSSPSRAILIGERSCVSSARAKRRTTCPNIVARVFEAKLQALMDDVYGTRDCAGVFGQVLSHIYVIEYQKRGLAHAHILNTLAADDRPTTKDDVDRIVCAEIPDPDLYPCLLATVTSSMLHGKCGAANPRQPSMEQPRGAAAARCKCYYPRALQDETTMNEDGYPTYRRRFRFHVDKAGVRFDDGDVVPYSPYLCAKYDAHINVEICSTIGAIKYMYKYVAVMLLEAGGGGSDEGRNEIEEYVEGRYICAPEAVHRLLGFSIGKLFPAVVRLPVHLEDHVMQCLPAGVALETLAPRRSKLTAFFDLCSKTRARYVRELLHVDVSVYFKWSTTSQRWVRRKYATRTLLHIVQGPRSYDDLKRFESRTYATFRATCAARGLLEDDGEYVTCLKEAAPIQVGHQLGRLFATLLIYCHVAQPLRLFERFFDALADDAAYRLRTDLGHR</sequence>
<dbReference type="Pfam" id="PF14214">
    <property type="entry name" value="Helitron_like_N"/>
    <property type="match status" value="1"/>
</dbReference>
<dbReference type="PANTHER" id="PTHR10492:SF57">
    <property type="entry name" value="ATP-DEPENDENT DNA HELICASE"/>
    <property type="match status" value="1"/>
</dbReference>
<feature type="compositionally biased region" description="Basic and acidic residues" evidence="1">
    <location>
        <begin position="309"/>
        <end position="328"/>
    </location>
</feature>